<name>A0ABP0VKY0_9BRYO</name>
<accession>A0ABP0VKY0</accession>
<dbReference type="PANTHER" id="PTHR37508">
    <property type="entry name" value="TRANSMEMBRANE PROTEIN"/>
    <property type="match status" value="1"/>
</dbReference>
<keyword evidence="2" id="KW-1185">Reference proteome</keyword>
<evidence type="ECO:0000313" key="1">
    <source>
        <dbReference type="EMBL" id="CAK9255053.1"/>
    </source>
</evidence>
<organism evidence="1 2">
    <name type="scientific">Sphagnum jensenii</name>
    <dbReference type="NCBI Taxonomy" id="128206"/>
    <lineage>
        <taxon>Eukaryota</taxon>
        <taxon>Viridiplantae</taxon>
        <taxon>Streptophyta</taxon>
        <taxon>Embryophyta</taxon>
        <taxon>Bryophyta</taxon>
        <taxon>Sphagnophytina</taxon>
        <taxon>Sphagnopsida</taxon>
        <taxon>Sphagnales</taxon>
        <taxon>Sphagnaceae</taxon>
        <taxon>Sphagnum</taxon>
    </lineage>
</organism>
<sequence>MSTSEVSPDVDSNGVMVVHGSNGDESYVLTKAPPPTAYLVQKEKKDILKGLGLQSVLTDLNRASDLLYLAYLGVIGTGDLHARISTRQKELSDLCGRCVATMNALGDGSRIVLESLTEAYSYLLEANEKRAMRILSRCAKIAGIMATNCADLALKFQMLKDDTKQDAETAIKAWGDEVAKIKEFENLRVEMEATLKKQEELSSRLNEEIEEMKIDIAKEEAKENAAETRAFRLQIIGTIFGAIRGGLGVRASFMGPDKINPAQGSSVPAGPKEASGDTRPNLEQLKIRQEEKANAQKVNEEAKMAETKAGEREREPKAKVSDAKTENKAKQDLLNEAKATNTADAGHEEKVRETQTAFDAKAALDAVVAPLDNIVSTANKNSQQQADRATMYVNNRIEMVKQKRVLQELRREAIGQVASLTSRLDTNKPENNVEKSAQTALEIATWAFDNIHASLSHAKDFWDNMKRFCEKLADPKTIEQIDDEIADESSPEKRIKFYKSRRFVEPGIAYISQWTALAVVCDEYAVASQHARESVLGHIKASPNAEEALKLIEPLKKQLQDELGKDAVEADLNINSLDAETKQLEAEKAAIKAEVYIFY</sequence>
<dbReference type="Proteomes" id="UP001497444">
    <property type="component" value="Chromosome 1"/>
</dbReference>
<gene>
    <name evidence="1" type="ORF">CSSPJE1EN1_LOCUS531</name>
</gene>
<dbReference type="PANTHER" id="PTHR37508:SF1">
    <property type="entry name" value="TRANSMEMBRANE PROTEIN"/>
    <property type="match status" value="1"/>
</dbReference>
<protein>
    <submittedName>
        <fullName evidence="1">Uncharacterized protein</fullName>
    </submittedName>
</protein>
<reference evidence="1 2" key="1">
    <citation type="submission" date="2024-02" db="EMBL/GenBank/DDBJ databases">
        <authorList>
            <consortium name="ELIXIR-Norway"/>
            <consortium name="Elixir Norway"/>
        </authorList>
    </citation>
    <scope>NUCLEOTIDE SEQUENCE [LARGE SCALE GENOMIC DNA]</scope>
</reference>
<evidence type="ECO:0000313" key="2">
    <source>
        <dbReference type="Proteomes" id="UP001497444"/>
    </source>
</evidence>
<proteinExistence type="predicted"/>
<dbReference type="EMBL" id="OZ020096">
    <property type="protein sequence ID" value="CAK9255053.1"/>
    <property type="molecule type" value="Genomic_DNA"/>
</dbReference>